<dbReference type="EMBL" id="CP017814">
    <property type="protein sequence ID" value="APA06359.1"/>
    <property type="molecule type" value="Genomic_DNA"/>
</dbReference>
<proteinExistence type="predicted"/>
<dbReference type="OMA" id="QEWEIEQ"/>
<dbReference type="KEGG" id="ssl:SS1G_01114"/>
<sequence length="331" mass="37836">MSTIIKGQQKKNSQAPSSTNGSSTSSAQNASGTSSRTVKTSSSSPAKRGDVKESSKPSRTVTASSSSPAKRDDVNESSKPSRTKAASSSNSAGGGDNNSDRGNDRGNDRSHHGSKDSSSQTSKKDGKKPELKRSSTKDLLAKLTLSRSDQELIKKYKHLELKHLELERKRPDRMEWVRASMQVDLWEGTYKEEKREYDQFELEKPRNVEEIILKKRKLQYSERKLDAAWDTYDKVKNEDGQIVKQQEPILEQMPDKHPYKIWFLKQIEMEKASNEKHKKRAEKREKEAKEKKDAEWRRKERAQRLDEKAEKERYPREVGNSKPPQASGSQW</sequence>
<feature type="region of interest" description="Disordered" evidence="2">
    <location>
        <begin position="273"/>
        <end position="331"/>
    </location>
</feature>
<dbReference type="RefSeq" id="XP_001596922.1">
    <property type="nucleotide sequence ID" value="XM_001596872.1"/>
</dbReference>
<accession>A0A1D9PUR3</accession>
<evidence type="ECO:0000256" key="2">
    <source>
        <dbReference type="SAM" id="MobiDB-lite"/>
    </source>
</evidence>
<dbReference type="VEuPathDB" id="FungiDB:sscle_01g011290"/>
<feature type="compositionally biased region" description="Polar residues" evidence="2">
    <location>
        <begin position="322"/>
        <end position="331"/>
    </location>
</feature>
<dbReference type="OrthoDB" id="3557669at2759"/>
<dbReference type="AlphaFoldDB" id="A0A1D9PUR3"/>
<keyword evidence="1" id="KW-0175">Coiled coil</keyword>
<evidence type="ECO:0000256" key="1">
    <source>
        <dbReference type="SAM" id="Coils"/>
    </source>
</evidence>
<feature type="compositionally biased region" description="Basic and acidic residues" evidence="2">
    <location>
        <begin position="47"/>
        <end position="56"/>
    </location>
</feature>
<feature type="compositionally biased region" description="Polar residues" evidence="2">
    <location>
        <begin position="57"/>
        <end position="68"/>
    </location>
</feature>
<feature type="compositionally biased region" description="Basic and acidic residues" evidence="2">
    <location>
        <begin position="282"/>
        <end position="316"/>
    </location>
</feature>
<feature type="coiled-coil region" evidence="1">
    <location>
        <begin position="149"/>
        <end position="203"/>
    </location>
</feature>
<evidence type="ECO:0000313" key="3">
    <source>
        <dbReference type="EMBL" id="APA06359.1"/>
    </source>
</evidence>
<feature type="compositionally biased region" description="Basic and acidic residues" evidence="2">
    <location>
        <begin position="98"/>
        <end position="115"/>
    </location>
</feature>
<feature type="compositionally biased region" description="Basic and acidic residues" evidence="2">
    <location>
        <begin position="122"/>
        <end position="138"/>
    </location>
</feature>
<organism evidence="3 4">
    <name type="scientific">Sclerotinia sclerotiorum (strain ATCC 18683 / 1980 / Ss-1)</name>
    <name type="common">White mold</name>
    <name type="synonym">Whetzelinia sclerotiorum</name>
    <dbReference type="NCBI Taxonomy" id="665079"/>
    <lineage>
        <taxon>Eukaryota</taxon>
        <taxon>Fungi</taxon>
        <taxon>Dikarya</taxon>
        <taxon>Ascomycota</taxon>
        <taxon>Pezizomycotina</taxon>
        <taxon>Leotiomycetes</taxon>
        <taxon>Helotiales</taxon>
        <taxon>Sclerotiniaceae</taxon>
        <taxon>Sclerotinia</taxon>
    </lineage>
</organism>
<evidence type="ECO:0000313" key="4">
    <source>
        <dbReference type="Proteomes" id="UP000177798"/>
    </source>
</evidence>
<gene>
    <name evidence="3" type="ORF">sscle_01g011290</name>
</gene>
<dbReference type="Proteomes" id="UP000177798">
    <property type="component" value="Chromosome 1"/>
</dbReference>
<feature type="region of interest" description="Disordered" evidence="2">
    <location>
        <begin position="1"/>
        <end position="138"/>
    </location>
</feature>
<reference evidence="4" key="1">
    <citation type="journal article" date="2017" name="Genome Biol. Evol.">
        <title>The complete genome sequence of the phytopathogenic fungus Sclerotinia sclerotiorum reveals insights into the genome architecture of broad host range pathogens.</title>
        <authorList>
            <person name="Derbyshire M."/>
            <person name="Denton-Giles M."/>
            <person name="Hegedus D."/>
            <person name="Seifbarghy S."/>
            <person name="Rollins J."/>
            <person name="van Kan J."/>
            <person name="Seidl M.F."/>
            <person name="Faino L."/>
            <person name="Mbengue M."/>
            <person name="Navaud O."/>
            <person name="Raffaele S."/>
            <person name="Hammond-Kosack K."/>
            <person name="Heard S."/>
            <person name="Oliver R."/>
        </authorList>
    </citation>
    <scope>NUCLEOTIDE SEQUENCE [LARGE SCALE GENOMIC DNA]</scope>
    <source>
        <strain evidence="4">ATCC 18683 / 1980 / Ss-1</strain>
    </source>
</reference>
<feature type="compositionally biased region" description="Low complexity" evidence="2">
    <location>
        <begin position="12"/>
        <end position="44"/>
    </location>
</feature>
<protein>
    <submittedName>
        <fullName evidence="3">Uncharacterized protein</fullName>
    </submittedName>
</protein>
<name>A0A1D9PUR3_SCLS1</name>